<name>A0ABV7GVA5_9RHOB</name>
<evidence type="ECO:0000313" key="3">
    <source>
        <dbReference type="EMBL" id="MFC3144538.1"/>
    </source>
</evidence>
<keyword evidence="4" id="KW-1185">Reference proteome</keyword>
<dbReference type="InterPro" id="IPR036264">
    <property type="entry name" value="Bact_exopeptidase_dim_dom"/>
</dbReference>
<dbReference type="Pfam" id="PF07687">
    <property type="entry name" value="M20_dimer"/>
    <property type="match status" value="1"/>
</dbReference>
<sequence length="411" mass="43483">MKNFPARAVHSCSSLAGTRKAKGSNFMSAMEKIATYMDHLVRVRHDLHRHPEIGFEETRTAGIVADLLRGWGYDVHEGIGGTGVVGVLSNGGGRSIGLRADMDALPMDEETDLPFRSVNPGRFHGCGHDGHTTMLLGAARYLAETRGFHGTVNVIFQPAEEGLGGARAMIADGLFDKHPCDEIYAIHNAPHRPKGQVALRTGATMAAADFFDITLTGQGMHAGMPHMGTDPIVAGAALVQALQTIVSRNVSPVDSAVLSVTQLRAGSAYNVVPDQAVISGTIRTLNEAIRAQAQERLRTISEKLAAAFDCTASIDLRDTFSVLDNHADQATVVAGVAADLVGEGNVNTEMEPTLGSEDFADMLKVVPGAYAFVGQDSTGALHNPSYSFDDEIIPLGAGLMAEIVARRCGNG</sequence>
<dbReference type="CDD" id="cd05666">
    <property type="entry name" value="M20_Acy1-like"/>
    <property type="match status" value="1"/>
</dbReference>
<keyword evidence="1" id="KW-0378">Hydrolase</keyword>
<dbReference type="PANTHER" id="PTHR11014">
    <property type="entry name" value="PEPTIDASE M20 FAMILY MEMBER"/>
    <property type="match status" value="1"/>
</dbReference>
<dbReference type="Gene3D" id="3.30.70.360">
    <property type="match status" value="1"/>
</dbReference>
<dbReference type="InterPro" id="IPR002933">
    <property type="entry name" value="Peptidase_M20"/>
</dbReference>
<feature type="domain" description="Peptidase M20 dimerisation" evidence="2">
    <location>
        <begin position="211"/>
        <end position="306"/>
    </location>
</feature>
<dbReference type="RefSeq" id="WP_338052374.1">
    <property type="nucleotide sequence ID" value="NZ_JARGYD010000006.1"/>
</dbReference>
<evidence type="ECO:0000313" key="4">
    <source>
        <dbReference type="Proteomes" id="UP001595632"/>
    </source>
</evidence>
<evidence type="ECO:0000259" key="2">
    <source>
        <dbReference type="Pfam" id="PF07687"/>
    </source>
</evidence>
<dbReference type="InterPro" id="IPR011650">
    <property type="entry name" value="Peptidase_M20_dimer"/>
</dbReference>
<accession>A0ABV7GVA5</accession>
<dbReference type="Gene3D" id="3.40.630.10">
    <property type="entry name" value="Zn peptidases"/>
    <property type="match status" value="1"/>
</dbReference>
<dbReference type="SUPFAM" id="SSF53187">
    <property type="entry name" value="Zn-dependent exopeptidases"/>
    <property type="match status" value="1"/>
</dbReference>
<dbReference type="PIRSF" id="PIRSF005962">
    <property type="entry name" value="Pept_M20D_amidohydro"/>
    <property type="match status" value="1"/>
</dbReference>
<proteinExistence type="predicted"/>
<dbReference type="PANTHER" id="PTHR11014:SF63">
    <property type="entry name" value="METALLOPEPTIDASE, PUTATIVE (AFU_ORTHOLOGUE AFUA_6G09600)-RELATED"/>
    <property type="match status" value="1"/>
</dbReference>
<gene>
    <name evidence="3" type="ORF">ACFOGP_17570</name>
</gene>
<protein>
    <submittedName>
        <fullName evidence="3">M20 aminoacylase family protein</fullName>
    </submittedName>
</protein>
<dbReference type="Proteomes" id="UP001595632">
    <property type="component" value="Unassembled WGS sequence"/>
</dbReference>
<dbReference type="EMBL" id="JBHRTB010000010">
    <property type="protein sequence ID" value="MFC3144538.1"/>
    <property type="molecule type" value="Genomic_DNA"/>
</dbReference>
<comment type="caution">
    <text evidence="3">The sequence shown here is derived from an EMBL/GenBank/DDBJ whole genome shotgun (WGS) entry which is preliminary data.</text>
</comment>
<dbReference type="NCBIfam" id="TIGR01891">
    <property type="entry name" value="amidohydrolases"/>
    <property type="match status" value="1"/>
</dbReference>
<evidence type="ECO:0000256" key="1">
    <source>
        <dbReference type="ARBA" id="ARBA00022801"/>
    </source>
</evidence>
<organism evidence="3 4">
    <name type="scientific">Psychromarinibacter halotolerans</name>
    <dbReference type="NCBI Taxonomy" id="1775175"/>
    <lineage>
        <taxon>Bacteria</taxon>
        <taxon>Pseudomonadati</taxon>
        <taxon>Pseudomonadota</taxon>
        <taxon>Alphaproteobacteria</taxon>
        <taxon>Rhodobacterales</taxon>
        <taxon>Paracoccaceae</taxon>
        <taxon>Psychromarinibacter</taxon>
    </lineage>
</organism>
<dbReference type="SUPFAM" id="SSF55031">
    <property type="entry name" value="Bacterial exopeptidase dimerisation domain"/>
    <property type="match status" value="1"/>
</dbReference>
<reference evidence="4" key="1">
    <citation type="journal article" date="2019" name="Int. J. Syst. Evol. Microbiol.">
        <title>The Global Catalogue of Microorganisms (GCM) 10K type strain sequencing project: providing services to taxonomists for standard genome sequencing and annotation.</title>
        <authorList>
            <consortium name="The Broad Institute Genomics Platform"/>
            <consortium name="The Broad Institute Genome Sequencing Center for Infectious Disease"/>
            <person name="Wu L."/>
            <person name="Ma J."/>
        </authorList>
    </citation>
    <scope>NUCLEOTIDE SEQUENCE [LARGE SCALE GENOMIC DNA]</scope>
    <source>
        <strain evidence="4">KCTC 52366</strain>
    </source>
</reference>
<dbReference type="Pfam" id="PF01546">
    <property type="entry name" value="Peptidase_M20"/>
    <property type="match status" value="1"/>
</dbReference>
<dbReference type="InterPro" id="IPR017439">
    <property type="entry name" value="Amidohydrolase"/>
</dbReference>